<dbReference type="Gene3D" id="3.40.190.290">
    <property type="match status" value="1"/>
</dbReference>
<dbReference type="InterPro" id="IPR000847">
    <property type="entry name" value="LysR_HTH_N"/>
</dbReference>
<organism evidence="6 7">
    <name type="scientific">Aquamicrobium zhengzhouense</name>
    <dbReference type="NCBI Taxonomy" id="2781738"/>
    <lineage>
        <taxon>Bacteria</taxon>
        <taxon>Pseudomonadati</taxon>
        <taxon>Pseudomonadota</taxon>
        <taxon>Alphaproteobacteria</taxon>
        <taxon>Hyphomicrobiales</taxon>
        <taxon>Phyllobacteriaceae</taxon>
        <taxon>Aquamicrobium</taxon>
    </lineage>
</organism>
<keyword evidence="7" id="KW-1185">Reference proteome</keyword>
<dbReference type="SUPFAM" id="SSF46785">
    <property type="entry name" value="Winged helix' DNA-binding domain"/>
    <property type="match status" value="1"/>
</dbReference>
<reference evidence="6 7" key="1">
    <citation type="submission" date="2020-10" db="EMBL/GenBank/DDBJ databases">
        <title>Aquamicrobium zhengzhouensis sp. nov., a exopolysaccharide producing bacterium isolated from farmland soil.</title>
        <authorList>
            <person name="Wang X."/>
        </authorList>
    </citation>
    <scope>NUCLEOTIDE SEQUENCE [LARGE SCALE GENOMIC DNA]</scope>
    <source>
        <strain evidence="7">cd-1</strain>
    </source>
</reference>
<keyword evidence="3" id="KW-0238">DNA-binding</keyword>
<feature type="domain" description="HTH lysR-type" evidence="5">
    <location>
        <begin position="5"/>
        <end position="63"/>
    </location>
</feature>
<evidence type="ECO:0000259" key="5">
    <source>
        <dbReference type="PROSITE" id="PS50931"/>
    </source>
</evidence>
<evidence type="ECO:0000256" key="4">
    <source>
        <dbReference type="ARBA" id="ARBA00023163"/>
    </source>
</evidence>
<gene>
    <name evidence="6" type="ORF">IOD40_11480</name>
</gene>
<dbReference type="RefSeq" id="WP_198476677.1">
    <property type="nucleotide sequence ID" value="NZ_JADGMQ010000007.1"/>
</dbReference>
<comment type="caution">
    <text evidence="6">The sequence shown here is derived from an EMBL/GenBank/DDBJ whole genome shotgun (WGS) entry which is preliminary data.</text>
</comment>
<dbReference type="PANTHER" id="PTHR30126:SF91">
    <property type="entry name" value="LYSR FAMILY TRANSCRIPTIONAL REGULATOR"/>
    <property type="match status" value="1"/>
</dbReference>
<dbReference type="PRINTS" id="PR00039">
    <property type="entry name" value="HTHLYSR"/>
</dbReference>
<dbReference type="InterPro" id="IPR036390">
    <property type="entry name" value="WH_DNA-bd_sf"/>
</dbReference>
<evidence type="ECO:0000313" key="7">
    <source>
        <dbReference type="Proteomes" id="UP000601789"/>
    </source>
</evidence>
<dbReference type="Gene3D" id="1.10.10.10">
    <property type="entry name" value="Winged helix-like DNA-binding domain superfamily/Winged helix DNA-binding domain"/>
    <property type="match status" value="1"/>
</dbReference>
<sequence length="305" mass="33254">MDANPTLDQLQVFLKVAETGSFSSAARALNRAQSVISYTIANLEAQLQVELFDRKGARQPKLTQAGEALLTDARRLIADLEALRAKVNSIKSGVEAEISLAISVMVPSDAVVVTLRAFRESFPSVSLNLTVGELGMVNDWVRNGLADVGFSGSLLLQDDRVFSEKIGESVMVPVAAGDHPLVKLGRPLTIRDVREEVQIVVMDSSGLTKGRDFNVHSYRTWRVGDIATKHQLIRGGLGWGGLPISLVREDLSSGRLVALDLDAYKAAEYPIYVLRRNSYAPGPATSWLIQKLRNEISKVDEAWAG</sequence>
<dbReference type="EMBL" id="JADGMQ010000007">
    <property type="protein sequence ID" value="MBI1621284.1"/>
    <property type="molecule type" value="Genomic_DNA"/>
</dbReference>
<accession>A0ABS0SDA6</accession>
<dbReference type="Proteomes" id="UP000601789">
    <property type="component" value="Unassembled WGS sequence"/>
</dbReference>
<protein>
    <submittedName>
        <fullName evidence="6">LysR family transcriptional regulator</fullName>
    </submittedName>
</protein>
<evidence type="ECO:0000313" key="6">
    <source>
        <dbReference type="EMBL" id="MBI1621284.1"/>
    </source>
</evidence>
<dbReference type="Pfam" id="PF03466">
    <property type="entry name" value="LysR_substrate"/>
    <property type="match status" value="1"/>
</dbReference>
<dbReference type="InterPro" id="IPR005119">
    <property type="entry name" value="LysR_subst-bd"/>
</dbReference>
<name>A0ABS0SDA6_9HYPH</name>
<dbReference type="SUPFAM" id="SSF53850">
    <property type="entry name" value="Periplasmic binding protein-like II"/>
    <property type="match status" value="1"/>
</dbReference>
<dbReference type="PANTHER" id="PTHR30126">
    <property type="entry name" value="HTH-TYPE TRANSCRIPTIONAL REGULATOR"/>
    <property type="match status" value="1"/>
</dbReference>
<evidence type="ECO:0000256" key="3">
    <source>
        <dbReference type="ARBA" id="ARBA00023125"/>
    </source>
</evidence>
<keyword evidence="4" id="KW-0804">Transcription</keyword>
<evidence type="ECO:0000256" key="2">
    <source>
        <dbReference type="ARBA" id="ARBA00023015"/>
    </source>
</evidence>
<dbReference type="InterPro" id="IPR036388">
    <property type="entry name" value="WH-like_DNA-bd_sf"/>
</dbReference>
<comment type="similarity">
    <text evidence="1">Belongs to the LysR transcriptional regulatory family.</text>
</comment>
<keyword evidence="2" id="KW-0805">Transcription regulation</keyword>
<dbReference type="PROSITE" id="PS50931">
    <property type="entry name" value="HTH_LYSR"/>
    <property type="match status" value="1"/>
</dbReference>
<proteinExistence type="inferred from homology"/>
<dbReference type="Pfam" id="PF00126">
    <property type="entry name" value="HTH_1"/>
    <property type="match status" value="1"/>
</dbReference>
<evidence type="ECO:0000256" key="1">
    <source>
        <dbReference type="ARBA" id="ARBA00009437"/>
    </source>
</evidence>